<dbReference type="Proteomes" id="UP000325563">
    <property type="component" value="Chromosome"/>
</dbReference>
<dbReference type="EMBL" id="CP023692">
    <property type="protein sequence ID" value="QEV43912.1"/>
    <property type="molecule type" value="Genomic_DNA"/>
</dbReference>
<name>A0A5J6J1D8_STRVI</name>
<protein>
    <recommendedName>
        <fullName evidence="4">DNA-directed RNA polymerase specialized sigma24 family protein</fullName>
    </recommendedName>
</protein>
<feature type="compositionally biased region" description="Low complexity" evidence="1">
    <location>
        <begin position="164"/>
        <end position="178"/>
    </location>
</feature>
<evidence type="ECO:0000256" key="1">
    <source>
        <dbReference type="SAM" id="MobiDB-lite"/>
    </source>
</evidence>
<feature type="compositionally biased region" description="Basic and acidic residues" evidence="1">
    <location>
        <begin position="182"/>
        <end position="193"/>
    </location>
</feature>
<organism evidence="2 3">
    <name type="scientific">Streptomyces vinaceus</name>
    <dbReference type="NCBI Taxonomy" id="1960"/>
    <lineage>
        <taxon>Bacteria</taxon>
        <taxon>Bacillati</taxon>
        <taxon>Actinomycetota</taxon>
        <taxon>Actinomycetes</taxon>
        <taxon>Kitasatosporales</taxon>
        <taxon>Streptomycetaceae</taxon>
        <taxon>Streptomyces</taxon>
    </lineage>
</organism>
<feature type="region of interest" description="Disordered" evidence="1">
    <location>
        <begin position="409"/>
        <end position="438"/>
    </location>
</feature>
<dbReference type="KEGG" id="svn:CP980_01430"/>
<dbReference type="AlphaFoldDB" id="A0A5J6J1D8"/>
<sequence>MVGQRQRPGTGLRQAEAVIVERYPQLLRLAYLVLPSDLDRHTRLLRAHRAVQHSLRAAGRRADRGGDPLAAVRAEVVRHAAGRPRGPLPPWVWGLRMWPSAEGLDEEARRLTGLTPYARAAFVLGRFDGLDEEAAAAVLARAGAGDPAGEVRAAGAAGAGAPAGAGAAPAAPGTSGAGPDPGPDRESVLHPADVHTRPTDLLLRRTRVRAAWGLAAVLLLAAGLTRAGVAGTDAGLPAPYAGAPVARAALDPARLVRVPAQAWSDTGRVDFTAWPARGPRTGDRALLARALGAWAAPTSATAVTTAPSTSAEPPEHPPQLLFAGDPRPGTAVVVFLDADRIVRYTEQGGRRSLDIARTDDADVTTAAAVTLNREGNTAHWLLAPWIATAGVRDLTAPATAVRPLAIGPDGTVTTELPPGTGREADSAAGPSRERCGPRPVLEVASSPRIVEKHSFLLADLGGLLPVHLTYTPPVEGADVPPARQPREATGPAALARWAQEACALAATDGRAVRSLNLWDFAVTELPETPGRAVWSCTRATWWTGRGDVRIRLRPPAGDALTVAQVGSTAACGRFGQHVLAATVWRAPSGRSYQLAAGSREVVEIKATGSLNSRTPGRSLAVAAPAAPAPPATLTATLHSGAVITALDARGGGRD</sequence>
<proteinExistence type="predicted"/>
<evidence type="ECO:0000313" key="3">
    <source>
        <dbReference type="Proteomes" id="UP000325563"/>
    </source>
</evidence>
<evidence type="ECO:0008006" key="4">
    <source>
        <dbReference type="Google" id="ProtNLM"/>
    </source>
</evidence>
<accession>A0A5J6J1D8</accession>
<gene>
    <name evidence="2" type="ORF">CP980_01430</name>
</gene>
<reference evidence="2 3" key="1">
    <citation type="submission" date="2017-09" db="EMBL/GenBank/DDBJ databases">
        <authorList>
            <person name="Lee N."/>
            <person name="Cho B.-K."/>
        </authorList>
    </citation>
    <scope>NUCLEOTIDE SEQUENCE [LARGE SCALE GENOMIC DNA]</scope>
    <source>
        <strain evidence="2 3">ATCC 27476</strain>
    </source>
</reference>
<feature type="region of interest" description="Disordered" evidence="1">
    <location>
        <begin position="158"/>
        <end position="193"/>
    </location>
</feature>
<keyword evidence="3" id="KW-1185">Reference proteome</keyword>
<evidence type="ECO:0000313" key="2">
    <source>
        <dbReference type="EMBL" id="QEV43912.1"/>
    </source>
</evidence>